<comment type="similarity">
    <text evidence="3">Belongs to the HAD-like hydrolase superfamily. CbbY/CbbZ/Gph/YieH family.</text>
</comment>
<evidence type="ECO:0000256" key="12">
    <source>
        <dbReference type="ARBA" id="ARBA00059713"/>
    </source>
</evidence>
<evidence type="ECO:0000256" key="9">
    <source>
        <dbReference type="ARBA" id="ARBA00022946"/>
    </source>
</evidence>
<keyword evidence="16" id="KW-0479">Metal-binding</keyword>
<organism evidence="17 18">
    <name type="scientific">Canavalia gladiata</name>
    <name type="common">Sword bean</name>
    <name type="synonym">Dolichos gladiatus</name>
    <dbReference type="NCBI Taxonomy" id="3824"/>
    <lineage>
        <taxon>Eukaryota</taxon>
        <taxon>Viridiplantae</taxon>
        <taxon>Streptophyta</taxon>
        <taxon>Embryophyta</taxon>
        <taxon>Tracheophyta</taxon>
        <taxon>Spermatophyta</taxon>
        <taxon>Magnoliopsida</taxon>
        <taxon>eudicotyledons</taxon>
        <taxon>Gunneridae</taxon>
        <taxon>Pentapetalae</taxon>
        <taxon>rosids</taxon>
        <taxon>fabids</taxon>
        <taxon>Fabales</taxon>
        <taxon>Fabaceae</taxon>
        <taxon>Papilionoideae</taxon>
        <taxon>50 kb inversion clade</taxon>
        <taxon>NPAAA clade</taxon>
        <taxon>indigoferoid/millettioid clade</taxon>
        <taxon>Phaseoleae</taxon>
        <taxon>Canavalia</taxon>
    </lineage>
</organism>
<sequence length="299" mass="32713">MSPQLLSPHNFRDLFDSVEAFLFDCDGVIWKGDTLIDGVSQTLDMLRSKGKKLVFVTNNSWKSRTQYAEKFRSLGIPVSLDEVFSSSFAAAMYLKVNNFPSQNKVYVIGGEGIIEELQLAGFTAIGGPGHANKTIDLKQNCFVEHDKNVGAVVVGIDPNINYYKLQYGTLCIRENPGCLFIATNRDATGNMTASQEWPGAGCMVAAICGSTQKEPVVVGKPSTFMMDFLLKKFNVSCSKMCMVGDRLDTDILFGQNAGCKTLLVLSGVTTQSALQDPSNNIQPDYYTSTISDMLDLSQK</sequence>
<proteinExistence type="inferred from homology"/>
<dbReference type="FunFam" id="3.40.50.1000:FF:000039">
    <property type="entry name" value="Phosphoglycolate phosphatase"/>
    <property type="match status" value="1"/>
</dbReference>
<comment type="catalytic activity">
    <reaction evidence="1 13">
        <text>2-phosphoglycolate + H2O = glycolate + phosphate</text>
        <dbReference type="Rhea" id="RHEA:14369"/>
        <dbReference type="ChEBI" id="CHEBI:15377"/>
        <dbReference type="ChEBI" id="CHEBI:29805"/>
        <dbReference type="ChEBI" id="CHEBI:43474"/>
        <dbReference type="ChEBI" id="CHEBI:58033"/>
        <dbReference type="EC" id="3.1.3.18"/>
    </reaction>
</comment>
<feature type="binding site" evidence="16">
    <location>
        <position position="26"/>
    </location>
    <ligand>
        <name>Mg(2+)</name>
        <dbReference type="ChEBI" id="CHEBI:18420"/>
    </ligand>
</feature>
<evidence type="ECO:0000256" key="5">
    <source>
        <dbReference type="ARBA" id="ARBA00022528"/>
    </source>
</evidence>
<evidence type="ECO:0000256" key="1">
    <source>
        <dbReference type="ARBA" id="ARBA00000830"/>
    </source>
</evidence>
<keyword evidence="11" id="KW-0601">Photorespiration</keyword>
<dbReference type="Pfam" id="PF13344">
    <property type="entry name" value="Hydrolase_6"/>
    <property type="match status" value="1"/>
</dbReference>
<dbReference type="Proteomes" id="UP001367508">
    <property type="component" value="Unassembled WGS sequence"/>
</dbReference>
<keyword evidence="18" id="KW-1185">Reference proteome</keyword>
<feature type="binding site" evidence="16">
    <location>
        <position position="24"/>
    </location>
    <ligand>
        <name>Mg(2+)</name>
        <dbReference type="ChEBI" id="CHEBI:18420"/>
    </ligand>
</feature>
<dbReference type="PANTHER" id="PTHR19288">
    <property type="entry name" value="4-NITROPHENYLPHOSPHATASE-RELATED"/>
    <property type="match status" value="1"/>
</dbReference>
<evidence type="ECO:0000256" key="16">
    <source>
        <dbReference type="PIRSR" id="PIRSR000915-3"/>
    </source>
</evidence>
<keyword evidence="9" id="KW-0809">Transit peptide</keyword>
<dbReference type="SFLD" id="SFLDF00039">
    <property type="entry name" value="phosphoglycolate_phosphatase_2"/>
    <property type="match status" value="1"/>
</dbReference>
<dbReference type="GO" id="GO:0009507">
    <property type="term" value="C:chloroplast"/>
    <property type="evidence" value="ECO:0007669"/>
    <property type="project" value="UniProtKB-SubCell"/>
</dbReference>
<dbReference type="EC" id="3.1.3.18" evidence="4 13"/>
<feature type="binding site" evidence="16">
    <location>
        <position position="245"/>
    </location>
    <ligand>
        <name>Mg(2+)</name>
        <dbReference type="ChEBI" id="CHEBI:18420"/>
    </ligand>
</feature>
<evidence type="ECO:0000256" key="10">
    <source>
        <dbReference type="ARBA" id="ARBA00022990"/>
    </source>
</evidence>
<dbReference type="GO" id="GO:0008967">
    <property type="term" value="F:phosphoglycolate phosphatase activity"/>
    <property type="evidence" value="ECO:0007669"/>
    <property type="project" value="UniProtKB-EC"/>
</dbReference>
<evidence type="ECO:0000256" key="2">
    <source>
        <dbReference type="ARBA" id="ARBA00004229"/>
    </source>
</evidence>
<evidence type="ECO:0000256" key="14">
    <source>
        <dbReference type="PIRSR" id="PIRSR000915-1"/>
    </source>
</evidence>
<comment type="function">
    <text evidence="12">Photorespiratory enzyme that dephosphorylates the 2-phosphoglycolate produced by the RuBisCO oxygenation reaction.</text>
</comment>
<dbReference type="InterPro" id="IPR036412">
    <property type="entry name" value="HAD-like_sf"/>
</dbReference>
<evidence type="ECO:0000256" key="13">
    <source>
        <dbReference type="PIRNR" id="PIRNR000915"/>
    </source>
</evidence>
<keyword evidence="5" id="KW-0150">Chloroplast</keyword>
<evidence type="ECO:0000256" key="8">
    <source>
        <dbReference type="ARBA" id="ARBA00022801"/>
    </source>
</evidence>
<evidence type="ECO:0000256" key="15">
    <source>
        <dbReference type="PIRSR" id="PIRSR000915-2"/>
    </source>
</evidence>
<gene>
    <name evidence="17" type="ORF">VNO77_25385</name>
</gene>
<feature type="binding site" evidence="15">
    <location>
        <position position="220"/>
    </location>
    <ligand>
        <name>substrate</name>
    </ligand>
</feature>
<dbReference type="NCBIfam" id="TIGR01452">
    <property type="entry name" value="PGP_euk"/>
    <property type="match status" value="1"/>
</dbReference>
<dbReference type="AlphaFoldDB" id="A0AAN9LBG1"/>
<name>A0AAN9LBG1_CANGL</name>
<dbReference type="SFLD" id="SFLDS00003">
    <property type="entry name" value="Haloacid_Dehalogenase"/>
    <property type="match status" value="1"/>
</dbReference>
<keyword evidence="16" id="KW-0460">Magnesium</keyword>
<comment type="cofactor">
    <cofactor evidence="16">
        <name>Mg(2+)</name>
        <dbReference type="ChEBI" id="CHEBI:18420"/>
    </cofactor>
    <text evidence="16">Divalent metal ions. Mg(2+) is the most effective.</text>
</comment>
<dbReference type="SFLD" id="SFLDG01139">
    <property type="entry name" value="C2.A:_Pyridoxal_Phosphate_Phos"/>
    <property type="match status" value="1"/>
</dbReference>
<dbReference type="EMBL" id="JAYMYQ010000005">
    <property type="protein sequence ID" value="KAK7331168.1"/>
    <property type="molecule type" value="Genomic_DNA"/>
</dbReference>
<evidence type="ECO:0000313" key="17">
    <source>
        <dbReference type="EMBL" id="KAK7331168.1"/>
    </source>
</evidence>
<dbReference type="PANTHER" id="PTHR19288:SF75">
    <property type="entry name" value="PHOSPHOGLYCOLATE PHOSPHATASE 2"/>
    <property type="match status" value="1"/>
</dbReference>
<accession>A0AAN9LBG1</accession>
<keyword evidence="6" id="KW-0597">Phosphoprotein</keyword>
<feature type="active site" description="Proton donor" evidence="14">
    <location>
        <position position="26"/>
    </location>
</feature>
<comment type="caution">
    <text evidence="17">The sequence shown here is derived from an EMBL/GenBank/DDBJ whole genome shotgun (WGS) entry which is preliminary data.</text>
</comment>
<evidence type="ECO:0000313" key="18">
    <source>
        <dbReference type="Proteomes" id="UP001367508"/>
    </source>
</evidence>
<dbReference type="GO" id="GO:0009853">
    <property type="term" value="P:photorespiration"/>
    <property type="evidence" value="ECO:0007669"/>
    <property type="project" value="UniProtKB-KW"/>
</dbReference>
<protein>
    <recommendedName>
        <fullName evidence="4 13">Phosphoglycolate phosphatase</fullName>
        <ecNumber evidence="4 13">3.1.3.18</ecNumber>
    </recommendedName>
</protein>
<dbReference type="InterPro" id="IPR006349">
    <property type="entry name" value="PGP_euk"/>
</dbReference>
<feature type="active site" description="Nucleophile" evidence="14">
    <location>
        <position position="24"/>
    </location>
</feature>
<dbReference type="CDD" id="cd07510">
    <property type="entry name" value="HAD_Pase_UmpH-like"/>
    <property type="match status" value="1"/>
</dbReference>
<dbReference type="FunFam" id="3.40.50.1000:FF:000447">
    <property type="match status" value="1"/>
</dbReference>
<keyword evidence="10" id="KW-0007">Acetylation</keyword>
<dbReference type="PIRSF" id="PIRSF000915">
    <property type="entry name" value="PGP-type_phosphatase"/>
    <property type="match status" value="1"/>
</dbReference>
<dbReference type="Gene3D" id="3.40.50.1000">
    <property type="entry name" value="HAD superfamily/HAD-like"/>
    <property type="match status" value="2"/>
</dbReference>
<evidence type="ECO:0000256" key="3">
    <source>
        <dbReference type="ARBA" id="ARBA00006171"/>
    </source>
</evidence>
<evidence type="ECO:0000256" key="4">
    <source>
        <dbReference type="ARBA" id="ARBA00013078"/>
    </source>
</evidence>
<dbReference type="GO" id="GO:0046872">
    <property type="term" value="F:metal ion binding"/>
    <property type="evidence" value="ECO:0007669"/>
    <property type="project" value="UniProtKB-KW"/>
</dbReference>
<comment type="subcellular location">
    <subcellularLocation>
        <location evidence="2">Plastid</location>
        <location evidence="2">Chloroplast</location>
    </subcellularLocation>
</comment>
<dbReference type="InterPro" id="IPR023214">
    <property type="entry name" value="HAD_sf"/>
</dbReference>
<evidence type="ECO:0000256" key="7">
    <source>
        <dbReference type="ARBA" id="ARBA00022640"/>
    </source>
</evidence>
<evidence type="ECO:0000256" key="11">
    <source>
        <dbReference type="ARBA" id="ARBA00023238"/>
    </source>
</evidence>
<evidence type="ECO:0000256" key="6">
    <source>
        <dbReference type="ARBA" id="ARBA00022553"/>
    </source>
</evidence>
<dbReference type="SUPFAM" id="SSF56784">
    <property type="entry name" value="HAD-like"/>
    <property type="match status" value="1"/>
</dbReference>
<dbReference type="NCBIfam" id="TIGR01460">
    <property type="entry name" value="HAD-SF-IIA"/>
    <property type="match status" value="1"/>
</dbReference>
<dbReference type="InterPro" id="IPR006357">
    <property type="entry name" value="HAD-SF_hydro_IIA"/>
</dbReference>
<keyword evidence="8 13" id="KW-0378">Hydrolase</keyword>
<reference evidence="17 18" key="1">
    <citation type="submission" date="2024-01" db="EMBL/GenBank/DDBJ databases">
        <title>The genomes of 5 underutilized Papilionoideae crops provide insights into root nodulation and disease resistanc.</title>
        <authorList>
            <person name="Jiang F."/>
        </authorList>
    </citation>
    <scope>NUCLEOTIDE SEQUENCE [LARGE SCALE GENOMIC DNA]</scope>
    <source>
        <strain evidence="17">LVBAO_FW01</strain>
        <tissue evidence="17">Leaves</tissue>
    </source>
</reference>
<keyword evidence="7" id="KW-0934">Plastid</keyword>
<dbReference type="Pfam" id="PF13242">
    <property type="entry name" value="Hydrolase_like"/>
    <property type="match status" value="1"/>
</dbReference>